<organism evidence="8 9">
    <name type="scientific">Ancylobacter pratisalsi</name>
    <dbReference type="NCBI Taxonomy" id="1745854"/>
    <lineage>
        <taxon>Bacteria</taxon>
        <taxon>Pseudomonadati</taxon>
        <taxon>Pseudomonadota</taxon>
        <taxon>Alphaproteobacteria</taxon>
        <taxon>Hyphomicrobiales</taxon>
        <taxon>Xanthobacteraceae</taxon>
        <taxon>Ancylobacter</taxon>
    </lineage>
</organism>
<dbReference type="NCBIfam" id="TIGR01331">
    <property type="entry name" value="bisphos_cysQ"/>
    <property type="match status" value="1"/>
</dbReference>
<dbReference type="Pfam" id="PF00459">
    <property type="entry name" value="Inositol_P"/>
    <property type="match status" value="1"/>
</dbReference>
<proteinExistence type="inferred from homology"/>
<dbReference type="InterPro" id="IPR006240">
    <property type="entry name" value="CysQ"/>
</dbReference>
<dbReference type="KEGG" id="apra:G3A50_16820"/>
<dbReference type="PRINTS" id="PR00377">
    <property type="entry name" value="IMPHPHTASES"/>
</dbReference>
<dbReference type="GO" id="GO:0000287">
    <property type="term" value="F:magnesium ion binding"/>
    <property type="evidence" value="ECO:0007669"/>
    <property type="project" value="UniProtKB-UniRule"/>
</dbReference>
<feature type="binding site" evidence="6">
    <location>
        <position position="71"/>
    </location>
    <ligand>
        <name>Mg(2+)</name>
        <dbReference type="ChEBI" id="CHEBI:18420"/>
        <label>1</label>
    </ligand>
</feature>
<feature type="binding site" evidence="7">
    <location>
        <position position="71"/>
    </location>
    <ligand>
        <name>Mg(2+)</name>
        <dbReference type="ChEBI" id="CHEBI:18420"/>
        <label>1</label>
        <note>catalytic</note>
    </ligand>
</feature>
<dbReference type="PANTHER" id="PTHR43028">
    <property type="entry name" value="3'(2'),5'-BISPHOSPHATE NUCLEOTIDASE 1"/>
    <property type="match status" value="1"/>
</dbReference>
<dbReference type="Gene3D" id="3.30.540.10">
    <property type="entry name" value="Fructose-1,6-Bisphosphatase, subunit A, domain 1"/>
    <property type="match status" value="1"/>
</dbReference>
<evidence type="ECO:0000256" key="3">
    <source>
        <dbReference type="ARBA" id="ARBA00022519"/>
    </source>
</evidence>
<dbReference type="Proteomes" id="UP000464751">
    <property type="component" value="Chromosome"/>
</dbReference>
<feature type="binding site" evidence="6 7">
    <location>
        <position position="93"/>
    </location>
    <ligand>
        <name>Mg(2+)</name>
        <dbReference type="ChEBI" id="CHEBI:18420"/>
        <label>2</label>
    </ligand>
</feature>
<evidence type="ECO:0000313" key="9">
    <source>
        <dbReference type="Proteomes" id="UP000464751"/>
    </source>
</evidence>
<dbReference type="AlphaFoldDB" id="A0A6P1YP38"/>
<evidence type="ECO:0000256" key="7">
    <source>
        <dbReference type="PIRSR" id="PIRSR600760-2"/>
    </source>
</evidence>
<evidence type="ECO:0000256" key="4">
    <source>
        <dbReference type="ARBA" id="ARBA00022801"/>
    </source>
</evidence>
<evidence type="ECO:0000256" key="2">
    <source>
        <dbReference type="ARBA" id="ARBA00022475"/>
    </source>
</evidence>
<dbReference type="SUPFAM" id="SSF56655">
    <property type="entry name" value="Carbohydrate phosphatase"/>
    <property type="match status" value="1"/>
</dbReference>
<feature type="binding site" evidence="6">
    <location>
        <position position="218"/>
    </location>
    <ligand>
        <name>substrate</name>
    </ligand>
</feature>
<accession>A0A6P1YP38</accession>
<evidence type="ECO:0000256" key="1">
    <source>
        <dbReference type="ARBA" id="ARBA00005289"/>
    </source>
</evidence>
<keyword evidence="6 7" id="KW-0479">Metal-binding</keyword>
<dbReference type="PANTHER" id="PTHR43028:SF5">
    <property type="entry name" value="3'(2'),5'-BISPHOSPHATE NUCLEOTIDASE 1"/>
    <property type="match status" value="1"/>
</dbReference>
<feature type="binding site" evidence="7">
    <location>
        <position position="92"/>
    </location>
    <ligand>
        <name>Mg(2+)</name>
        <dbReference type="ChEBI" id="CHEBI:18420"/>
        <label>1</label>
        <note>catalytic</note>
    </ligand>
</feature>
<dbReference type="InterPro" id="IPR000760">
    <property type="entry name" value="Inositol_monophosphatase-like"/>
</dbReference>
<comment type="subcellular location">
    <subcellularLocation>
        <location evidence="6">Cell inner membrane</location>
        <topology evidence="6">Peripheral membrane protein</topology>
        <orientation evidence="6">Cytoplasmic side</orientation>
    </subcellularLocation>
</comment>
<evidence type="ECO:0000256" key="6">
    <source>
        <dbReference type="HAMAP-Rule" id="MF_02095"/>
    </source>
</evidence>
<reference evidence="8 9" key="1">
    <citation type="submission" date="2020-02" db="EMBL/GenBank/DDBJ databases">
        <authorList>
            <person name="Li G."/>
        </authorList>
    </citation>
    <scope>NUCLEOTIDE SEQUENCE [LARGE SCALE GENOMIC DNA]</scope>
    <source>
        <strain evidence="8 9">DSM 102029</strain>
    </source>
</reference>
<keyword evidence="5 6" id="KW-0472">Membrane</keyword>
<dbReference type="HAMAP" id="MF_02095">
    <property type="entry name" value="CysQ"/>
    <property type="match status" value="1"/>
</dbReference>
<feature type="binding site" evidence="6 7">
    <location>
        <position position="90"/>
    </location>
    <ligand>
        <name>Mg(2+)</name>
        <dbReference type="ChEBI" id="CHEBI:18420"/>
        <label>2</label>
    </ligand>
</feature>
<keyword evidence="2 6" id="KW-1003">Cell membrane</keyword>
<dbReference type="RefSeq" id="WP_163076333.1">
    <property type="nucleotide sequence ID" value="NZ_CP048630.1"/>
</dbReference>
<protein>
    <recommendedName>
        <fullName evidence="6">3'(2'),5'-bisphosphate nucleotidase CysQ</fullName>
        <ecNumber evidence="6">3.1.3.7</ecNumber>
    </recommendedName>
    <alternativeName>
        <fullName evidence="6">3'(2'),5-bisphosphonucleoside 3'(2')-phosphohydrolase</fullName>
    </alternativeName>
    <alternativeName>
        <fullName evidence="6">3'-phosphoadenosine 5'-phosphate phosphatase</fullName>
        <shortName evidence="6">PAP phosphatase</shortName>
    </alternativeName>
</protein>
<gene>
    <name evidence="6 8" type="primary">cysQ</name>
    <name evidence="8" type="ORF">G3A50_16820</name>
</gene>
<dbReference type="EC" id="3.1.3.7" evidence="6"/>
<dbReference type="GO" id="GO:0008441">
    <property type="term" value="F:3'(2'),5'-bisphosphate nucleotidase activity"/>
    <property type="evidence" value="ECO:0007669"/>
    <property type="project" value="UniProtKB-UniRule"/>
</dbReference>
<comment type="catalytic activity">
    <reaction evidence="6">
        <text>adenosine 3',5'-bisphosphate + H2O = AMP + phosphate</text>
        <dbReference type="Rhea" id="RHEA:10040"/>
        <dbReference type="ChEBI" id="CHEBI:15377"/>
        <dbReference type="ChEBI" id="CHEBI:43474"/>
        <dbReference type="ChEBI" id="CHEBI:58343"/>
        <dbReference type="ChEBI" id="CHEBI:456215"/>
        <dbReference type="EC" id="3.1.3.7"/>
    </reaction>
</comment>
<dbReference type="GO" id="GO:0050427">
    <property type="term" value="P:3'-phosphoadenosine 5'-phosphosulfate metabolic process"/>
    <property type="evidence" value="ECO:0007669"/>
    <property type="project" value="TreeGrafter"/>
</dbReference>
<dbReference type="InterPro" id="IPR020550">
    <property type="entry name" value="Inositol_monophosphatase_CS"/>
</dbReference>
<dbReference type="InterPro" id="IPR050725">
    <property type="entry name" value="CysQ/Inositol_MonoPase"/>
</dbReference>
<feature type="binding site" evidence="6">
    <location>
        <position position="71"/>
    </location>
    <ligand>
        <name>substrate</name>
    </ligand>
</feature>
<dbReference type="PROSITE" id="PS00630">
    <property type="entry name" value="IMP_2"/>
    <property type="match status" value="1"/>
</dbReference>
<name>A0A6P1YP38_9HYPH</name>
<dbReference type="Gene3D" id="3.40.190.80">
    <property type="match status" value="1"/>
</dbReference>
<evidence type="ECO:0000313" key="8">
    <source>
        <dbReference type="EMBL" id="QIB35188.1"/>
    </source>
</evidence>
<feature type="binding site" evidence="6">
    <location>
        <position position="218"/>
    </location>
    <ligand>
        <name>Mg(2+)</name>
        <dbReference type="ChEBI" id="CHEBI:18420"/>
        <label>2</label>
    </ligand>
</feature>
<dbReference type="CDD" id="cd01638">
    <property type="entry name" value="CysQ"/>
    <property type="match status" value="1"/>
</dbReference>
<keyword evidence="9" id="KW-1185">Reference proteome</keyword>
<keyword evidence="4 6" id="KW-0378">Hydrolase</keyword>
<dbReference type="GO" id="GO:0005886">
    <property type="term" value="C:plasma membrane"/>
    <property type="evidence" value="ECO:0007669"/>
    <property type="project" value="UniProtKB-SubCell"/>
</dbReference>
<dbReference type="GO" id="GO:0000103">
    <property type="term" value="P:sulfate assimilation"/>
    <property type="evidence" value="ECO:0007669"/>
    <property type="project" value="TreeGrafter"/>
</dbReference>
<evidence type="ECO:0000256" key="5">
    <source>
        <dbReference type="ARBA" id="ARBA00023136"/>
    </source>
</evidence>
<feature type="binding site" evidence="6">
    <location>
        <position position="92"/>
    </location>
    <ligand>
        <name>Mg(2+)</name>
        <dbReference type="ChEBI" id="CHEBI:18420"/>
        <label>1</label>
    </ligand>
</feature>
<comment type="cofactor">
    <cofactor evidence="6 7">
        <name>Mg(2+)</name>
        <dbReference type="ChEBI" id="CHEBI:18420"/>
    </cofactor>
</comment>
<keyword evidence="3 6" id="KW-0997">Cell inner membrane</keyword>
<keyword evidence="6 7" id="KW-0460">Magnesium</keyword>
<comment type="function">
    <text evidence="6">Converts adenosine-3',5'-bisphosphate (PAP) to AMP.</text>
</comment>
<dbReference type="EMBL" id="CP048630">
    <property type="protein sequence ID" value="QIB35188.1"/>
    <property type="molecule type" value="Genomic_DNA"/>
</dbReference>
<dbReference type="GO" id="GO:0046854">
    <property type="term" value="P:phosphatidylinositol phosphate biosynthetic process"/>
    <property type="evidence" value="ECO:0007669"/>
    <property type="project" value="InterPro"/>
</dbReference>
<feature type="binding site" evidence="6">
    <location>
        <begin position="92"/>
        <end position="95"/>
    </location>
    <ligand>
        <name>substrate</name>
    </ligand>
</feature>
<feature type="binding site" evidence="7">
    <location>
        <position position="218"/>
    </location>
    <ligand>
        <name>Mg(2+)</name>
        <dbReference type="ChEBI" id="CHEBI:18420"/>
        <label>1</label>
        <note>catalytic</note>
    </ligand>
</feature>
<sequence>MASNLGDESLLAEIVQLAVRAGHVVMDVYATDFSAATKADSSPVTEADERAEAIILAGLRRLVPDVPVIAEEECAAGRMPATGSTFFLVDPLDGTKEFLARNGEFTVNIALIEKSAPVMGVVYAPALGVLYAGGPAGAFKARVVGDALADVERIDVRSASPSLKAVGSRSHGSQETMAWLARFSDVSFVSAGSSLKFCLLAEGAADIYPRFGRTMEWDTAAGDAVLRAAGGLVTTCDGHPLTYNKREQADDAPFANPHFLAFGDRRLVETAIAPAASAATL</sequence>
<feature type="binding site" evidence="6">
    <location>
        <position position="90"/>
    </location>
    <ligand>
        <name>Mg(2+)</name>
        <dbReference type="ChEBI" id="CHEBI:18420"/>
        <label>1</label>
    </ligand>
</feature>
<comment type="similarity">
    <text evidence="1 6">Belongs to the inositol monophosphatase superfamily. CysQ family.</text>
</comment>